<evidence type="ECO:0000313" key="8">
    <source>
        <dbReference type="EMBL" id="ETN39422.1"/>
    </source>
</evidence>
<dbReference type="HOGENOM" id="CLU_000288_77_1_1"/>
<gene>
    <name evidence="8" type="ORF">HMPREF1541_05645</name>
</gene>
<dbReference type="PANTHER" id="PTHR22836">
    <property type="entry name" value="WD40 REPEAT PROTEIN"/>
    <property type="match status" value="1"/>
</dbReference>
<feature type="compositionally biased region" description="Acidic residues" evidence="7">
    <location>
        <begin position="436"/>
        <end position="450"/>
    </location>
</feature>
<feature type="compositionally biased region" description="Low complexity" evidence="7">
    <location>
        <begin position="584"/>
        <end position="595"/>
    </location>
</feature>
<dbReference type="InterPro" id="IPR045245">
    <property type="entry name" value="Pfs2-like"/>
</dbReference>
<dbReference type="InterPro" id="IPR020472">
    <property type="entry name" value="WD40_PAC1"/>
</dbReference>
<dbReference type="PROSITE" id="PS50294">
    <property type="entry name" value="WD_REPEATS_REGION"/>
    <property type="match status" value="3"/>
</dbReference>
<dbReference type="Gene3D" id="2.130.10.10">
    <property type="entry name" value="YVTN repeat-like/Quinoprotein amine dehydrogenase"/>
    <property type="match status" value="2"/>
</dbReference>
<protein>
    <recommendedName>
        <fullName evidence="4 6">Polyadenylation factor subunit 2</fullName>
    </recommendedName>
</protein>
<dbReference type="OrthoDB" id="16717at2759"/>
<feature type="repeat" description="WD" evidence="5">
    <location>
        <begin position="363"/>
        <end position="395"/>
    </location>
</feature>
<keyword evidence="9" id="KW-1185">Reference proteome</keyword>
<keyword evidence="2" id="KW-0677">Repeat</keyword>
<reference evidence="8 9" key="1">
    <citation type="submission" date="2013-03" db="EMBL/GenBank/DDBJ databases">
        <title>The Genome Sequence of Phialophora europaea CBS 101466.</title>
        <authorList>
            <consortium name="The Broad Institute Genomics Platform"/>
            <person name="Cuomo C."/>
            <person name="de Hoog S."/>
            <person name="Gorbushina A."/>
            <person name="Walker B."/>
            <person name="Young S.K."/>
            <person name="Zeng Q."/>
            <person name="Gargeya S."/>
            <person name="Fitzgerald M."/>
            <person name="Haas B."/>
            <person name="Abouelleil A."/>
            <person name="Allen A.W."/>
            <person name="Alvarado L."/>
            <person name="Arachchi H.M."/>
            <person name="Berlin A.M."/>
            <person name="Chapman S.B."/>
            <person name="Gainer-Dewar J."/>
            <person name="Goldberg J."/>
            <person name="Griggs A."/>
            <person name="Gujja S."/>
            <person name="Hansen M."/>
            <person name="Howarth C."/>
            <person name="Imamovic A."/>
            <person name="Ireland A."/>
            <person name="Larimer J."/>
            <person name="McCowan C."/>
            <person name="Murphy C."/>
            <person name="Pearson M."/>
            <person name="Poon T.W."/>
            <person name="Priest M."/>
            <person name="Roberts A."/>
            <person name="Saif S."/>
            <person name="Shea T."/>
            <person name="Sisk P."/>
            <person name="Sykes S."/>
            <person name="Wortman J."/>
            <person name="Nusbaum C."/>
            <person name="Birren B."/>
        </authorList>
    </citation>
    <scope>NUCLEOTIDE SEQUENCE [LARGE SCALE GENOMIC DNA]</scope>
    <source>
        <strain evidence="8 9">CBS 101466</strain>
    </source>
</reference>
<feature type="compositionally biased region" description="Low complexity" evidence="7">
    <location>
        <begin position="615"/>
        <end position="632"/>
    </location>
</feature>
<comment type="function">
    <text evidence="3">Required for 3'-end cleavage and polyadenylation of pre-mRNAs. Also involved in chromosome segregation where it has a role in chromosome attachment to the mitotic spindle.</text>
</comment>
<feature type="compositionally biased region" description="Gly residues" evidence="7">
    <location>
        <begin position="464"/>
        <end position="476"/>
    </location>
</feature>
<dbReference type="Proteomes" id="UP000030752">
    <property type="component" value="Unassembled WGS sequence"/>
</dbReference>
<dbReference type="PANTHER" id="PTHR22836:SF0">
    <property type="entry name" value="PRE-MRNA 3' END PROCESSING PROTEIN WDR33"/>
    <property type="match status" value="1"/>
</dbReference>
<dbReference type="InterPro" id="IPR015943">
    <property type="entry name" value="WD40/YVTN_repeat-like_dom_sf"/>
</dbReference>
<dbReference type="RefSeq" id="XP_008718207.1">
    <property type="nucleotide sequence ID" value="XM_008719985.1"/>
</dbReference>
<dbReference type="PROSITE" id="PS50082">
    <property type="entry name" value="WD_REPEATS_2"/>
    <property type="match status" value="4"/>
</dbReference>
<dbReference type="STRING" id="1220924.W2RSL3"/>
<name>W2RSL3_CYPE1</name>
<dbReference type="Pfam" id="PF00400">
    <property type="entry name" value="WD40"/>
    <property type="match status" value="5"/>
</dbReference>
<evidence type="ECO:0000256" key="3">
    <source>
        <dbReference type="ARBA" id="ARBA00025498"/>
    </source>
</evidence>
<feature type="repeat" description="WD" evidence="5">
    <location>
        <begin position="165"/>
        <end position="206"/>
    </location>
</feature>
<dbReference type="GO" id="GO:0000785">
    <property type="term" value="C:chromatin"/>
    <property type="evidence" value="ECO:0007669"/>
    <property type="project" value="EnsemblFungi"/>
</dbReference>
<dbReference type="GO" id="GO:0180010">
    <property type="term" value="P:co-transcriptional mRNA 3'-end processing, cleavage and polyadenylation pathway"/>
    <property type="evidence" value="ECO:0007669"/>
    <property type="project" value="EnsemblFungi"/>
</dbReference>
<evidence type="ECO:0000256" key="6">
    <source>
        <dbReference type="RuleBase" id="RU369034"/>
    </source>
</evidence>
<sequence length="659" mass="70406">MGDRFNDPDDPTFQRRRRPRSVTDYGSAMVQWTSNRKLAYKGTAHYEQERPSISYVFDVLPPISRRDAPAESIPVRHLHTSLGKSKKPVTIVRWMPDGRRLLAGVHNGEFMLWNGMAFNFETVTAMGSSSLRAAEWSNRKDWLIAANDEGTVYYLEPTLNNTHQFKAHDSPIRDLAFSPTDTKFVTASDDNTLKIWDFHSSQTESSFTEHGWDVKACDWHPTKGLVVSGSKDHSVRLWDPRSGRNLTTLHGHKNAITATVFSRLRDQLLATSARDGQTRIFDLRLMRDVAILRGHEKGVTTLSWHPIHPSLISTGGDDGALNSYLLTEPNTPAGVSTATTSPYASPDPKSAPAQSIYPAHKIAVAHESSIWSLDWHPMGHILASGSNDHYTRFWSRALPGDNKCFKDEKHLGEEGAEALGTWDRKHGSRARREAELQEEEDEREAQDDQPQESQSGTHHLPGLPGMGGGGGGGGGSSAMPGLGNLPPLPPSLGGGPPPPPPNVPGLSPSALQQLLQQAQQRSGGGLGGAESGFLPPLPPNPGSIDFSKLTLPPGFPPPPQQQGGGGLPPPGIGGVVAGMPPPGLSGLPGLPSGAAGPPPMSGLPGLGGGGGAPGTVGSSIGGANENGNANANSRRRAPLPSQQEGFKLEQARGNYRVAR</sequence>
<feature type="compositionally biased region" description="Gly residues" evidence="7">
    <location>
        <begin position="604"/>
        <end position="614"/>
    </location>
</feature>
<comment type="subcellular location">
    <subcellularLocation>
        <location evidence="6">Nucleus</location>
    </subcellularLocation>
</comment>
<dbReference type="SMART" id="SM00320">
    <property type="entry name" value="WD40"/>
    <property type="match status" value="6"/>
</dbReference>
<dbReference type="EMBL" id="KB822721">
    <property type="protein sequence ID" value="ETN39422.1"/>
    <property type="molecule type" value="Genomic_DNA"/>
</dbReference>
<feature type="compositionally biased region" description="Low complexity" evidence="7">
    <location>
        <begin position="504"/>
        <end position="521"/>
    </location>
</feature>
<keyword evidence="1 5" id="KW-0853">WD repeat</keyword>
<dbReference type="InParanoid" id="W2RSL3"/>
<dbReference type="GeneID" id="19972984"/>
<evidence type="ECO:0000313" key="9">
    <source>
        <dbReference type="Proteomes" id="UP000030752"/>
    </source>
</evidence>
<evidence type="ECO:0000256" key="7">
    <source>
        <dbReference type="SAM" id="MobiDB-lite"/>
    </source>
</evidence>
<proteinExistence type="predicted"/>
<keyword evidence="6" id="KW-0539">Nucleus</keyword>
<feature type="region of interest" description="Disordered" evidence="7">
    <location>
        <begin position="416"/>
        <end position="659"/>
    </location>
</feature>
<evidence type="ECO:0000256" key="2">
    <source>
        <dbReference type="ARBA" id="ARBA00022737"/>
    </source>
</evidence>
<feature type="repeat" description="WD" evidence="5">
    <location>
        <begin position="249"/>
        <end position="291"/>
    </location>
</feature>
<feature type="region of interest" description="Disordered" evidence="7">
    <location>
        <begin position="1"/>
        <end position="20"/>
    </location>
</feature>
<evidence type="ECO:0000256" key="1">
    <source>
        <dbReference type="ARBA" id="ARBA00022574"/>
    </source>
</evidence>
<evidence type="ECO:0000256" key="5">
    <source>
        <dbReference type="PROSITE-ProRule" id="PRU00221"/>
    </source>
</evidence>
<dbReference type="InterPro" id="IPR036322">
    <property type="entry name" value="WD40_repeat_dom_sf"/>
</dbReference>
<organism evidence="8 9">
    <name type="scientific">Cyphellophora europaea (strain CBS 101466)</name>
    <name type="common">Phialophora europaea</name>
    <dbReference type="NCBI Taxonomy" id="1220924"/>
    <lineage>
        <taxon>Eukaryota</taxon>
        <taxon>Fungi</taxon>
        <taxon>Dikarya</taxon>
        <taxon>Ascomycota</taxon>
        <taxon>Pezizomycotina</taxon>
        <taxon>Eurotiomycetes</taxon>
        <taxon>Chaetothyriomycetidae</taxon>
        <taxon>Chaetothyriales</taxon>
        <taxon>Cyphellophoraceae</taxon>
        <taxon>Cyphellophora</taxon>
    </lineage>
</organism>
<feature type="compositionally biased region" description="Basic and acidic residues" evidence="7">
    <location>
        <begin position="422"/>
        <end position="435"/>
    </location>
</feature>
<dbReference type="AlphaFoldDB" id="W2RSL3"/>
<dbReference type="PRINTS" id="PR00320">
    <property type="entry name" value="GPROTEINBRPT"/>
</dbReference>
<dbReference type="CDD" id="cd00200">
    <property type="entry name" value="WD40"/>
    <property type="match status" value="1"/>
</dbReference>
<evidence type="ECO:0000256" key="4">
    <source>
        <dbReference type="ARBA" id="ARBA00026154"/>
    </source>
</evidence>
<dbReference type="SUPFAM" id="SSF50978">
    <property type="entry name" value="WD40 repeat-like"/>
    <property type="match status" value="1"/>
</dbReference>
<dbReference type="eggNOG" id="KOG0284">
    <property type="taxonomic scope" value="Eukaryota"/>
</dbReference>
<accession>W2RSL3</accession>
<dbReference type="GO" id="GO:0005847">
    <property type="term" value="C:mRNA cleavage and polyadenylation specificity factor complex"/>
    <property type="evidence" value="ECO:0007669"/>
    <property type="project" value="EnsemblFungi"/>
</dbReference>
<feature type="compositionally biased region" description="Gly residues" evidence="7">
    <location>
        <begin position="562"/>
        <end position="576"/>
    </location>
</feature>
<feature type="compositionally biased region" description="Pro residues" evidence="7">
    <location>
        <begin position="486"/>
        <end position="503"/>
    </location>
</feature>
<keyword evidence="6" id="KW-0507">mRNA processing</keyword>
<dbReference type="InterPro" id="IPR001680">
    <property type="entry name" value="WD40_rpt"/>
</dbReference>
<dbReference type="VEuPathDB" id="FungiDB:HMPREF1541_05645"/>
<feature type="repeat" description="WD" evidence="5">
    <location>
        <begin position="207"/>
        <end position="248"/>
    </location>
</feature>